<dbReference type="Pfam" id="PF03583">
    <property type="entry name" value="LIP"/>
    <property type="match status" value="1"/>
</dbReference>
<reference evidence="3" key="1">
    <citation type="journal article" date="2015" name="Genome Announc.">
        <title>Draft whole-genome sequence of the biocontrol agent Trichoderma harzianum T6776.</title>
        <authorList>
            <person name="Baroncelli R."/>
            <person name="Piaggeschi G."/>
            <person name="Fiorini L."/>
            <person name="Bertolini E."/>
            <person name="Zapparata A."/>
            <person name="Pe M.E."/>
            <person name="Sarrocco S."/>
            <person name="Vannacci G."/>
        </authorList>
    </citation>
    <scope>NUCLEOTIDE SEQUENCE [LARGE SCALE GENOMIC DNA]</scope>
    <source>
        <strain evidence="3">T6776</strain>
    </source>
</reference>
<dbReference type="SUPFAM" id="SSF53474">
    <property type="entry name" value="alpha/beta-Hydrolases"/>
    <property type="match status" value="1"/>
</dbReference>
<gene>
    <name evidence="2" type="ORF">THAR02_06634</name>
</gene>
<dbReference type="InterPro" id="IPR029058">
    <property type="entry name" value="AB_hydrolase_fold"/>
</dbReference>
<evidence type="ECO:0000313" key="2">
    <source>
        <dbReference type="EMBL" id="KKP01276.1"/>
    </source>
</evidence>
<dbReference type="Gene3D" id="1.10.260.130">
    <property type="match status" value="1"/>
</dbReference>
<sequence>MPINRLWGRNTIQSWQWSESLKRLSPDASSLSLLYAPVIDRALVFAMVHLYYWLAASLAVSASNLHSITRHRLQLIPPPSNDPFYAVPGNIDAFAPGDIIKHREPPSRISAFGWTPTHVQKAYQILYRTTDSQKNPTSAVLTALIPPDADYNKVVSLQMAEDSATIDCGPSYTMLLSAQQNPLLTSNITQLQLLVAETALAKKWIVIVPDHEGPKGSFTASKMTGHAILDGIRAALQSNHITGIGSNPKIGLWGYSGGGAATQIAVEMQEYYAPELEIAGAAMGGLSSLTKASDIFSINKGPSAELIPAALLGLASQHPELQKSIDQSLKPEWREYFYTPLHQCLQESTLLFLYQDVLGMFHNESIPGLTAELTKAWDDETEHRASKIKAPLYVYQSVVDHLSSIEGIDALVRNYCNQGFNVHYERANSPNLSHVKYGILGVPGAVSWLQDRLDGKEASRGCLYHTDATSTLDPSMAALYPMNISYALYGVVSSSV</sequence>
<keyword evidence="1" id="KW-0378">Hydrolase</keyword>
<name>A0A0F9X7V1_TRIHA</name>
<dbReference type="OrthoDB" id="2373480at2759"/>
<dbReference type="GO" id="GO:0016042">
    <property type="term" value="P:lipid catabolic process"/>
    <property type="evidence" value="ECO:0007669"/>
    <property type="project" value="InterPro"/>
</dbReference>
<dbReference type="InterPro" id="IPR005152">
    <property type="entry name" value="Lipase_secreted"/>
</dbReference>
<dbReference type="OMA" id="VHYERAN"/>
<evidence type="ECO:0000313" key="3">
    <source>
        <dbReference type="Proteomes" id="UP000034112"/>
    </source>
</evidence>
<protein>
    <recommendedName>
        <fullName evidence="4">Secretory lipase</fullName>
    </recommendedName>
</protein>
<dbReference type="Proteomes" id="UP000034112">
    <property type="component" value="Unassembled WGS sequence"/>
</dbReference>
<dbReference type="AlphaFoldDB" id="A0A0F9X7V1"/>
<accession>A0A0F9X7V1</accession>
<dbReference type="Gene3D" id="3.40.50.1820">
    <property type="entry name" value="alpha/beta hydrolase"/>
    <property type="match status" value="1"/>
</dbReference>
<dbReference type="PANTHER" id="PTHR34853:SF5">
    <property type="entry name" value="LIP-DOMAIN-CONTAINING PROTEIN-RELATED"/>
    <property type="match status" value="1"/>
</dbReference>
<dbReference type="GO" id="GO:0004806">
    <property type="term" value="F:triacylglycerol lipase activity"/>
    <property type="evidence" value="ECO:0007669"/>
    <property type="project" value="InterPro"/>
</dbReference>
<comment type="caution">
    <text evidence="2">The sequence shown here is derived from an EMBL/GenBank/DDBJ whole genome shotgun (WGS) entry which is preliminary data.</text>
</comment>
<organism evidence="2 3">
    <name type="scientific">Trichoderma harzianum</name>
    <name type="common">Hypocrea lixii</name>
    <dbReference type="NCBI Taxonomy" id="5544"/>
    <lineage>
        <taxon>Eukaryota</taxon>
        <taxon>Fungi</taxon>
        <taxon>Dikarya</taxon>
        <taxon>Ascomycota</taxon>
        <taxon>Pezizomycotina</taxon>
        <taxon>Sordariomycetes</taxon>
        <taxon>Hypocreomycetidae</taxon>
        <taxon>Hypocreales</taxon>
        <taxon>Hypocreaceae</taxon>
        <taxon>Trichoderma</taxon>
    </lineage>
</organism>
<evidence type="ECO:0008006" key="4">
    <source>
        <dbReference type="Google" id="ProtNLM"/>
    </source>
</evidence>
<proteinExistence type="predicted"/>
<dbReference type="EMBL" id="JOKZ01000204">
    <property type="protein sequence ID" value="KKP01276.1"/>
    <property type="molecule type" value="Genomic_DNA"/>
</dbReference>
<evidence type="ECO:0000256" key="1">
    <source>
        <dbReference type="ARBA" id="ARBA00022801"/>
    </source>
</evidence>
<dbReference type="PANTHER" id="PTHR34853">
    <property type="match status" value="1"/>
</dbReference>